<evidence type="ECO:0000256" key="5">
    <source>
        <dbReference type="ARBA" id="ARBA00023157"/>
    </source>
</evidence>
<dbReference type="Gene3D" id="3.40.720.10">
    <property type="entry name" value="Alkaline Phosphatase, subunit A"/>
    <property type="match status" value="1"/>
</dbReference>
<dbReference type="Gene3D" id="4.10.410.20">
    <property type="match status" value="2"/>
</dbReference>
<dbReference type="InterPro" id="IPR020821">
    <property type="entry name" value="ENPP1-3/EXOG-like_nuc-like"/>
</dbReference>
<dbReference type="InterPro" id="IPR002591">
    <property type="entry name" value="Phosphodiest/P_Trfase"/>
</dbReference>
<dbReference type="GO" id="GO:0046872">
    <property type="term" value="F:metal ion binding"/>
    <property type="evidence" value="ECO:0007669"/>
    <property type="project" value="UniProtKB-KW"/>
</dbReference>
<dbReference type="SUPFAM" id="SSF54060">
    <property type="entry name" value="His-Me finger endonucleases"/>
    <property type="match status" value="1"/>
</dbReference>
<dbReference type="Ensembl" id="ENSGAGT00000033397.1">
    <property type="protein sequence ID" value="ENSGAGP00000029411.1"/>
    <property type="gene ID" value="ENSGAGG00000020186.1"/>
</dbReference>
<sequence>MTLSNISVKTCKGRCFERTFGSCRCDRDCVELGNCCLDFQETCIQPAHIWTCNKFRCGEKRWPENRCSCSDDCVENKDCCVNYYIVCQGAKSWVEEKCEDINEPQCPPGFAKPPVLLFSLDGFRAEYLHTWSGLLPVISKLQKCGTYTPNMRPVYPTKTFPNHYTIVTGLYPESHGIIDNKIYDPHRNVSFTLKNAEKFNPQWYQGQPIWLTAMHQGLKAGTFFWPGSDVRINGTFPDLYRKYNGYVKHRVCVCVSTETYGNTYVNRVCRKRSFICIWAVLCLTFYIHQIQIYEFVSKCLTSILHHHISILQVILALQRVDNIVGMLMDGLKQMNLHKCLNIILLSDHGMETASCSKTAYLSTYMENVQDITVIPGPAARLRPQNCIDPDQHFKAFMKELLPKRFHYVNNDRIERVHFYLDPQWQLARKPSEIKYCNGGFHGSDNRFMSMQAIFIGFGPGFKFKTQVDPFENIEIYNLICDLLGITPAYNNGTHGSLNHLLKNPVYIPRHPEEESHPSVYPLMKTTSSLDIGCSCDLAVKNLNKYAKYIELVINSVSALVKKIEKYSLPYGRPRVLQKRSTYYLLYHHQYVSGYSQDLNMTLWSAYTVTKYDNRTASVENLSNCLHVDIRIPSSSSKTCSFYKNHHQLSYGFLFPPSKFTSSYEVLLNSNIVPMYHEFKVLWNYFYDVLLPKYTLARNGVNVVSGPVFDYDSNGLYDTPEKVKRLTHDPEVLVPTHYFIVLTSCKNISQTPLQCEGALDALSFIVPHRPDNSESCRHKRDSLWVEERMRFHTARVRDVELLTGLSFYQDRKQPVSDILQLKTYLPTFPME</sequence>
<dbReference type="AlphaFoldDB" id="A0A452IND9"/>
<evidence type="ECO:0000256" key="6">
    <source>
        <dbReference type="ARBA" id="ARBA00023180"/>
    </source>
</evidence>
<dbReference type="GO" id="GO:0009986">
    <property type="term" value="C:cell surface"/>
    <property type="evidence" value="ECO:0007669"/>
    <property type="project" value="TreeGrafter"/>
</dbReference>
<dbReference type="SUPFAM" id="SSF90188">
    <property type="entry name" value="Somatomedin B domain"/>
    <property type="match status" value="2"/>
</dbReference>
<dbReference type="Pfam" id="PF01663">
    <property type="entry name" value="Phosphodiest"/>
    <property type="match status" value="1"/>
</dbReference>
<dbReference type="SMART" id="SM00201">
    <property type="entry name" value="SO"/>
    <property type="match status" value="2"/>
</dbReference>
<evidence type="ECO:0000256" key="4">
    <source>
        <dbReference type="ARBA" id="ARBA00022801"/>
    </source>
</evidence>
<evidence type="ECO:0000313" key="8">
    <source>
        <dbReference type="Ensembl" id="ENSGAGP00000029411.1"/>
    </source>
</evidence>
<dbReference type="InterPro" id="IPR044929">
    <property type="entry name" value="DNA/RNA_non-sp_Endonuclease_sf"/>
</dbReference>
<dbReference type="Pfam" id="PF01033">
    <property type="entry name" value="Somatomedin_B"/>
    <property type="match status" value="2"/>
</dbReference>
<evidence type="ECO:0000313" key="9">
    <source>
        <dbReference type="Proteomes" id="UP000291020"/>
    </source>
</evidence>
<keyword evidence="5" id="KW-1015">Disulfide bond</keyword>
<evidence type="ECO:0000256" key="1">
    <source>
        <dbReference type="ARBA" id="ARBA00004613"/>
    </source>
</evidence>
<dbReference type="GO" id="GO:0009143">
    <property type="term" value="P:nucleoside triphosphate catabolic process"/>
    <property type="evidence" value="ECO:0007669"/>
    <property type="project" value="TreeGrafter"/>
</dbReference>
<dbReference type="SMART" id="SM00477">
    <property type="entry name" value="NUC"/>
    <property type="match status" value="1"/>
</dbReference>
<feature type="domain" description="SMB" evidence="7">
    <location>
        <begin position="7"/>
        <end position="47"/>
    </location>
</feature>
<keyword evidence="3" id="KW-0479">Metal-binding</keyword>
<keyword evidence="2" id="KW-0964">Secreted</keyword>
<reference evidence="8" key="3">
    <citation type="submission" date="2025-09" db="UniProtKB">
        <authorList>
            <consortium name="Ensembl"/>
        </authorList>
    </citation>
    <scope>IDENTIFICATION</scope>
</reference>
<dbReference type="Proteomes" id="UP000291020">
    <property type="component" value="Unassembled WGS sequence"/>
</dbReference>
<dbReference type="PROSITE" id="PS00524">
    <property type="entry name" value="SMB_1"/>
    <property type="match status" value="2"/>
</dbReference>
<organism evidence="8 9">
    <name type="scientific">Gopherus agassizii</name>
    <name type="common">Agassiz's desert tortoise</name>
    <dbReference type="NCBI Taxonomy" id="38772"/>
    <lineage>
        <taxon>Eukaryota</taxon>
        <taxon>Metazoa</taxon>
        <taxon>Chordata</taxon>
        <taxon>Craniata</taxon>
        <taxon>Vertebrata</taxon>
        <taxon>Euteleostomi</taxon>
        <taxon>Archelosauria</taxon>
        <taxon>Testudinata</taxon>
        <taxon>Testudines</taxon>
        <taxon>Cryptodira</taxon>
        <taxon>Durocryptodira</taxon>
        <taxon>Testudinoidea</taxon>
        <taxon>Testudinidae</taxon>
        <taxon>Gopherus</taxon>
    </lineage>
</organism>
<reference evidence="8" key="2">
    <citation type="submission" date="2025-08" db="UniProtKB">
        <authorList>
            <consortium name="Ensembl"/>
        </authorList>
    </citation>
    <scope>IDENTIFICATION</scope>
</reference>
<proteinExistence type="predicted"/>
<dbReference type="FunFam" id="4.10.410.20:FF:000003">
    <property type="entry name" value="Ectonucleotide pyrophosphatase/phosphodiesterase family member 1"/>
    <property type="match status" value="1"/>
</dbReference>
<dbReference type="GO" id="GO:0003676">
    <property type="term" value="F:nucleic acid binding"/>
    <property type="evidence" value="ECO:0007669"/>
    <property type="project" value="InterPro"/>
</dbReference>
<dbReference type="PANTHER" id="PTHR10151">
    <property type="entry name" value="ECTONUCLEOTIDE PYROPHOSPHATASE/PHOSPHODIESTERASE"/>
    <property type="match status" value="1"/>
</dbReference>
<dbReference type="InterPro" id="IPR044925">
    <property type="entry name" value="His-Me_finger_sf"/>
</dbReference>
<dbReference type="SMART" id="SM00892">
    <property type="entry name" value="Endonuclease_NS"/>
    <property type="match status" value="1"/>
</dbReference>
<dbReference type="GO" id="GO:0005576">
    <property type="term" value="C:extracellular region"/>
    <property type="evidence" value="ECO:0007669"/>
    <property type="project" value="UniProtKB-SubCell"/>
</dbReference>
<keyword evidence="4" id="KW-0378">Hydrolase</keyword>
<protein>
    <recommendedName>
        <fullName evidence="7">SMB domain-containing protein</fullName>
    </recommendedName>
</protein>
<evidence type="ECO:0000256" key="2">
    <source>
        <dbReference type="ARBA" id="ARBA00022525"/>
    </source>
</evidence>
<dbReference type="GO" id="GO:0046034">
    <property type="term" value="P:ATP metabolic process"/>
    <property type="evidence" value="ECO:0007669"/>
    <property type="project" value="TreeGrafter"/>
</dbReference>
<name>A0A452IND9_9SAUR</name>
<dbReference type="CDD" id="cd00091">
    <property type="entry name" value="NUC"/>
    <property type="match status" value="1"/>
</dbReference>
<dbReference type="CDD" id="cd16018">
    <property type="entry name" value="Enpp"/>
    <property type="match status" value="1"/>
</dbReference>
<dbReference type="Pfam" id="PF01223">
    <property type="entry name" value="Endonuclease_NS"/>
    <property type="match status" value="1"/>
</dbReference>
<dbReference type="SUPFAM" id="SSF53649">
    <property type="entry name" value="Alkaline phosphatase-like"/>
    <property type="match status" value="1"/>
</dbReference>
<reference evidence="9" key="1">
    <citation type="journal article" date="2017" name="PLoS ONE">
        <title>The Agassiz's desert tortoise genome provides a resource for the conservation of a threatened species.</title>
        <authorList>
            <person name="Tollis M."/>
            <person name="DeNardo D.F."/>
            <person name="Cornelius J.A."/>
            <person name="Dolby G.A."/>
            <person name="Edwards T."/>
            <person name="Henen B.T."/>
            <person name="Karl A.E."/>
            <person name="Murphy R.W."/>
            <person name="Kusumi K."/>
        </authorList>
    </citation>
    <scope>NUCLEOTIDE SEQUENCE [LARGE SCALE GENOMIC DNA]</scope>
</reference>
<dbReference type="GO" id="GO:0004528">
    <property type="term" value="F:phosphodiesterase I activity"/>
    <property type="evidence" value="ECO:0007669"/>
    <property type="project" value="TreeGrafter"/>
</dbReference>
<dbReference type="FunFam" id="3.40.720.10:FF:000145">
    <property type="entry name" value="Uncharacterized protein"/>
    <property type="match status" value="1"/>
</dbReference>
<comment type="subcellular location">
    <subcellularLocation>
        <location evidence="1">Secreted</location>
    </subcellularLocation>
</comment>
<feature type="domain" description="SMB" evidence="7">
    <location>
        <begin position="48"/>
        <end position="92"/>
    </location>
</feature>
<dbReference type="PROSITE" id="PS50958">
    <property type="entry name" value="SMB_2"/>
    <property type="match status" value="2"/>
</dbReference>
<keyword evidence="6" id="KW-0325">Glycoprotein</keyword>
<dbReference type="InterPro" id="IPR001604">
    <property type="entry name" value="Endo_G_ENPP1-like_dom"/>
</dbReference>
<dbReference type="InterPro" id="IPR001212">
    <property type="entry name" value="Somatomedin_B_dom"/>
</dbReference>
<evidence type="ECO:0000256" key="3">
    <source>
        <dbReference type="ARBA" id="ARBA00022723"/>
    </source>
</evidence>
<dbReference type="GO" id="GO:0030500">
    <property type="term" value="P:regulation of bone mineralization"/>
    <property type="evidence" value="ECO:0007669"/>
    <property type="project" value="TreeGrafter"/>
</dbReference>
<keyword evidence="9" id="KW-1185">Reference proteome</keyword>
<dbReference type="GO" id="GO:0030505">
    <property type="term" value="P:inorganic diphosphate transport"/>
    <property type="evidence" value="ECO:0007669"/>
    <property type="project" value="TreeGrafter"/>
</dbReference>
<dbReference type="GO" id="GO:0004551">
    <property type="term" value="F:dinucleotide phosphatase activity"/>
    <property type="evidence" value="ECO:0007669"/>
    <property type="project" value="TreeGrafter"/>
</dbReference>
<dbReference type="GO" id="GO:0045599">
    <property type="term" value="P:negative regulation of fat cell differentiation"/>
    <property type="evidence" value="ECO:0007669"/>
    <property type="project" value="TreeGrafter"/>
</dbReference>
<evidence type="ECO:0000259" key="7">
    <source>
        <dbReference type="PROSITE" id="PS50958"/>
    </source>
</evidence>
<dbReference type="PANTHER" id="PTHR10151:SF77">
    <property type="entry name" value="ECTONUCLEOTIDE PYROPHOSPHATASE_PHOSPHODIESTERASE FAMILY MEMBER 1"/>
    <property type="match status" value="1"/>
</dbReference>
<dbReference type="FunFam" id="4.10.410.20:FF:000001">
    <property type="entry name" value="Ectonucleotide pyrophosphatase/phosphodiesterase family member 2"/>
    <property type="match status" value="1"/>
</dbReference>
<accession>A0A452IND9</accession>
<dbReference type="InterPro" id="IPR036024">
    <property type="entry name" value="Somatomedin_B-like_dom_sf"/>
</dbReference>
<dbReference type="Gene3D" id="3.40.570.10">
    <property type="entry name" value="Extracellular Endonuclease, subunit A"/>
    <property type="match status" value="1"/>
</dbReference>
<dbReference type="InterPro" id="IPR017850">
    <property type="entry name" value="Alkaline_phosphatase_core_sf"/>
</dbReference>